<dbReference type="PANTHER" id="PTHR30024">
    <property type="entry name" value="ALIPHATIC SULFONATES-BINDING PROTEIN-RELATED"/>
    <property type="match status" value="1"/>
</dbReference>
<evidence type="ECO:0000256" key="1">
    <source>
        <dbReference type="ARBA" id="ARBA00004418"/>
    </source>
</evidence>
<evidence type="ECO:0000313" key="5">
    <source>
        <dbReference type="EMBL" id="UNO47676.1"/>
    </source>
</evidence>
<protein>
    <submittedName>
        <fullName evidence="5">ABC transporter substrate-binding protein</fullName>
    </submittedName>
</protein>
<comment type="subcellular location">
    <subcellularLocation>
        <location evidence="1">Periplasm</location>
    </subcellularLocation>
</comment>
<dbReference type="AlphaFoldDB" id="A0A9E7CXA9"/>
<accession>A0A9E7CXA9</accession>
<sequence>MVAIAENFFPKYMHAKVKWKLFPSGPAALAALDSGSLQFMTEIGNPPVVSAIAQGVPLQVIWAQERNTTSEGLAVKQGSGIQTLKDLKGKTVALVLGSSSSFEFDTALKAAGVSPSSVHILNMSPPSIVAAWNTGQIQAAYTWDPFFTSLVQNHGKALMYDQTISNNAPVFALSVVNSKWASTHQSLVDGFIEAQEAGVSFYEKHKTQAIADMAKEAGISTAAAKQELAGNEIDTPSMQLSQDALGVGSAVSTSLVTKSLNSAAQYLYASNTIQEIPSNLADYVNPTYVQDVASH</sequence>
<dbReference type="EMBL" id="CP080467">
    <property type="protein sequence ID" value="UNO47676.1"/>
    <property type="molecule type" value="Genomic_DNA"/>
</dbReference>
<dbReference type="GO" id="GO:0042597">
    <property type="term" value="C:periplasmic space"/>
    <property type="evidence" value="ECO:0007669"/>
    <property type="project" value="UniProtKB-SubCell"/>
</dbReference>
<dbReference type="PANTHER" id="PTHR30024:SF47">
    <property type="entry name" value="TAURINE-BINDING PERIPLASMIC PROTEIN"/>
    <property type="match status" value="1"/>
</dbReference>
<proteinExistence type="inferred from homology"/>
<evidence type="ECO:0000256" key="3">
    <source>
        <dbReference type="ARBA" id="ARBA00022729"/>
    </source>
</evidence>
<dbReference type="InterPro" id="IPR001638">
    <property type="entry name" value="Solute-binding_3/MltF_N"/>
</dbReference>
<feature type="domain" description="Solute-binding protein family 3/N-terminal" evidence="4">
    <location>
        <begin position="1"/>
        <end position="209"/>
    </location>
</feature>
<evidence type="ECO:0000256" key="2">
    <source>
        <dbReference type="ARBA" id="ARBA00010742"/>
    </source>
</evidence>
<gene>
    <name evidence="5" type="ORF">K1I37_13350</name>
</gene>
<dbReference type="GO" id="GO:0042918">
    <property type="term" value="P:alkanesulfonate transmembrane transport"/>
    <property type="evidence" value="ECO:0007669"/>
    <property type="project" value="TreeGrafter"/>
</dbReference>
<evidence type="ECO:0000259" key="4">
    <source>
        <dbReference type="SMART" id="SM00062"/>
    </source>
</evidence>
<keyword evidence="6" id="KW-1185">Reference proteome</keyword>
<dbReference type="Pfam" id="PF09084">
    <property type="entry name" value="NMT1"/>
    <property type="match status" value="1"/>
</dbReference>
<dbReference type="KEGG" id="aaco:K1I37_13350"/>
<comment type="similarity">
    <text evidence="2">Belongs to the bacterial solute-binding protein SsuA/TauA family.</text>
</comment>
<keyword evidence="3" id="KW-0732">Signal</keyword>
<dbReference type="SUPFAM" id="SSF53850">
    <property type="entry name" value="Periplasmic binding protein-like II"/>
    <property type="match status" value="1"/>
</dbReference>
<organism evidence="5 6">
    <name type="scientific">Alicyclobacillus acidoterrestris (strain ATCC 49025 / DSM 3922 / CIP 106132 / NCIMB 13137 / GD3B)</name>
    <dbReference type="NCBI Taxonomy" id="1356854"/>
    <lineage>
        <taxon>Bacteria</taxon>
        <taxon>Bacillati</taxon>
        <taxon>Bacillota</taxon>
        <taxon>Bacilli</taxon>
        <taxon>Bacillales</taxon>
        <taxon>Alicyclobacillaceae</taxon>
        <taxon>Alicyclobacillus</taxon>
    </lineage>
</organism>
<reference evidence="6" key="1">
    <citation type="journal article" date="2022" name="G3 (Bethesda)">
        <title>Unveiling the complete genome sequence of Alicyclobacillus acidoterrestris DSM 3922T, a taint-producing strain.</title>
        <authorList>
            <person name="Leonardo I.C."/>
            <person name="Barreto Crespo M.T."/>
            <person name="Gaspar F.B."/>
        </authorList>
    </citation>
    <scope>NUCLEOTIDE SEQUENCE [LARGE SCALE GENOMIC DNA]</scope>
    <source>
        <strain evidence="6">DSM 3922</strain>
    </source>
</reference>
<dbReference type="SMART" id="SM00062">
    <property type="entry name" value="PBPb"/>
    <property type="match status" value="1"/>
</dbReference>
<evidence type="ECO:0000313" key="6">
    <source>
        <dbReference type="Proteomes" id="UP000829401"/>
    </source>
</evidence>
<name>A0A9E7CXA9_ALIAG</name>
<dbReference type="Gene3D" id="3.40.190.10">
    <property type="entry name" value="Periplasmic binding protein-like II"/>
    <property type="match status" value="2"/>
</dbReference>
<dbReference type="Proteomes" id="UP000829401">
    <property type="component" value="Chromosome"/>
</dbReference>
<dbReference type="InterPro" id="IPR015168">
    <property type="entry name" value="SsuA/THI5"/>
</dbReference>